<dbReference type="Gene3D" id="3.40.30.10">
    <property type="entry name" value="Glutaredoxin"/>
    <property type="match status" value="1"/>
</dbReference>
<evidence type="ECO:0000313" key="1">
    <source>
        <dbReference type="EMBL" id="CUG87152.1"/>
    </source>
</evidence>
<evidence type="ECO:0000313" key="2">
    <source>
        <dbReference type="Proteomes" id="UP000051952"/>
    </source>
</evidence>
<dbReference type="OrthoDB" id="275696at2759"/>
<dbReference type="OMA" id="HGCIPCL"/>
<organism evidence="1 2">
    <name type="scientific">Bodo saltans</name>
    <name type="common">Flagellated protozoan</name>
    <dbReference type="NCBI Taxonomy" id="75058"/>
    <lineage>
        <taxon>Eukaryota</taxon>
        <taxon>Discoba</taxon>
        <taxon>Euglenozoa</taxon>
        <taxon>Kinetoplastea</taxon>
        <taxon>Metakinetoplastina</taxon>
        <taxon>Eubodonida</taxon>
        <taxon>Bodonidae</taxon>
        <taxon>Bodo</taxon>
    </lineage>
</organism>
<protein>
    <submittedName>
        <fullName evidence="1">Thioredoxin-like protein, putative</fullName>
    </submittedName>
</protein>
<dbReference type="CDD" id="cd02947">
    <property type="entry name" value="TRX_family"/>
    <property type="match status" value="1"/>
</dbReference>
<dbReference type="Proteomes" id="UP000051952">
    <property type="component" value="Unassembled WGS sequence"/>
</dbReference>
<sequence>MQSIVRRIFGDRKLPEGLSEDAYDKFMHDNFPKWVTEFESNGFLEQTKLPPIADEDALMDVLMKYPNDLVVVKYWKHGCIPCLSFAEMYKSAQMKCLAENKRIRWFSVDTKASDGARELVDFQLVDGTPTIQTFAGCKQIGNEIRATQLDDLMGILEQRLASVPNV</sequence>
<dbReference type="InterPro" id="IPR036249">
    <property type="entry name" value="Thioredoxin-like_sf"/>
</dbReference>
<dbReference type="VEuPathDB" id="TriTrypDB:BSAL_08895"/>
<accession>A0A0S4JAW9</accession>
<gene>
    <name evidence="1" type="ORF">BSAL_08895</name>
</gene>
<keyword evidence="2" id="KW-1185">Reference proteome</keyword>
<proteinExistence type="predicted"/>
<dbReference type="SUPFAM" id="SSF52833">
    <property type="entry name" value="Thioredoxin-like"/>
    <property type="match status" value="1"/>
</dbReference>
<dbReference type="AlphaFoldDB" id="A0A0S4JAW9"/>
<dbReference type="EMBL" id="CYKH01001453">
    <property type="protein sequence ID" value="CUG87152.1"/>
    <property type="molecule type" value="Genomic_DNA"/>
</dbReference>
<reference evidence="2" key="1">
    <citation type="submission" date="2015-09" db="EMBL/GenBank/DDBJ databases">
        <authorList>
            <consortium name="Pathogen Informatics"/>
        </authorList>
    </citation>
    <scope>NUCLEOTIDE SEQUENCE [LARGE SCALE GENOMIC DNA]</scope>
    <source>
        <strain evidence="2">Lake Konstanz</strain>
    </source>
</reference>
<name>A0A0S4JAW9_BODSA</name>